<evidence type="ECO:0000313" key="4">
    <source>
        <dbReference type="Proteomes" id="UP000095192"/>
    </source>
</evidence>
<dbReference type="AlphaFoldDB" id="A0A1D3CW80"/>
<accession>A0A1D3CW80</accession>
<evidence type="ECO:0008006" key="5">
    <source>
        <dbReference type="Google" id="ProtNLM"/>
    </source>
</evidence>
<keyword evidence="2" id="KW-0472">Membrane</keyword>
<feature type="transmembrane region" description="Helical" evidence="2">
    <location>
        <begin position="6"/>
        <end position="24"/>
    </location>
</feature>
<evidence type="ECO:0000256" key="2">
    <source>
        <dbReference type="SAM" id="Phobius"/>
    </source>
</evidence>
<name>A0A1D3CW80_9EIME</name>
<gene>
    <name evidence="3" type="ORF">cyc_03812</name>
</gene>
<dbReference type="EMBL" id="JROU02001719">
    <property type="protein sequence ID" value="OEH75452.1"/>
    <property type="molecule type" value="Genomic_DNA"/>
</dbReference>
<dbReference type="Proteomes" id="UP000095192">
    <property type="component" value="Unassembled WGS sequence"/>
</dbReference>
<dbReference type="VEuPathDB" id="ToxoDB:LOC34620443"/>
<protein>
    <recommendedName>
        <fullName evidence="5">Transmembrane protein</fullName>
    </recommendedName>
</protein>
<keyword evidence="1" id="KW-0175">Coiled coil</keyword>
<sequence length="240" mass="26912">MGSYVRLWTWLVLCGCFCLVGLELGHHAVESARLAATIAAKDEAAAKRDQAKSAEELQKEKERFETLTREIENLLQDSKDYKKALLRKQQEEEAREFTPQELEDTALWRKEYENFINAGEHKERWERLGIVAAVGAAASAGLAAYGKAHENMGGVVRDPSSAQLVKHAGTTALLGGSLALISWLMRRQNKKKQKLHNARLARMQFEARTGLKPSDENVLGPDESLILIPPKKKHEKKVDE</sequence>
<evidence type="ECO:0000256" key="1">
    <source>
        <dbReference type="SAM" id="Coils"/>
    </source>
</evidence>
<reference evidence="3 4" key="1">
    <citation type="journal article" date="2016" name="BMC Genomics">
        <title>Comparative genomics reveals Cyclospora cayetanensis possesses coccidia-like metabolism and invasion components but unique surface antigens.</title>
        <authorList>
            <person name="Liu S."/>
            <person name="Wang L."/>
            <person name="Zheng H."/>
            <person name="Xu Z."/>
            <person name="Roellig D.M."/>
            <person name="Li N."/>
            <person name="Frace M.A."/>
            <person name="Tang K."/>
            <person name="Arrowood M.J."/>
            <person name="Moss D.M."/>
            <person name="Zhang L."/>
            <person name="Feng Y."/>
            <person name="Xiao L."/>
        </authorList>
    </citation>
    <scope>NUCLEOTIDE SEQUENCE [LARGE SCALE GENOMIC DNA]</scope>
    <source>
        <strain evidence="3 4">CHN_HEN01</strain>
    </source>
</reference>
<keyword evidence="2" id="KW-1133">Transmembrane helix</keyword>
<organism evidence="3 4">
    <name type="scientific">Cyclospora cayetanensis</name>
    <dbReference type="NCBI Taxonomy" id="88456"/>
    <lineage>
        <taxon>Eukaryota</taxon>
        <taxon>Sar</taxon>
        <taxon>Alveolata</taxon>
        <taxon>Apicomplexa</taxon>
        <taxon>Conoidasida</taxon>
        <taxon>Coccidia</taxon>
        <taxon>Eucoccidiorida</taxon>
        <taxon>Eimeriorina</taxon>
        <taxon>Eimeriidae</taxon>
        <taxon>Cyclospora</taxon>
    </lineage>
</organism>
<feature type="coiled-coil region" evidence="1">
    <location>
        <begin position="47"/>
        <end position="91"/>
    </location>
</feature>
<dbReference type="InParanoid" id="A0A1D3CW80"/>
<proteinExistence type="predicted"/>
<evidence type="ECO:0000313" key="3">
    <source>
        <dbReference type="EMBL" id="OEH75452.1"/>
    </source>
</evidence>
<keyword evidence="2" id="KW-0812">Transmembrane</keyword>
<dbReference type="VEuPathDB" id="ToxoDB:cyc_03812"/>
<comment type="caution">
    <text evidence="3">The sequence shown here is derived from an EMBL/GenBank/DDBJ whole genome shotgun (WGS) entry which is preliminary data.</text>
</comment>
<keyword evidence="4" id="KW-1185">Reference proteome</keyword>